<feature type="transmembrane region" description="Helical" evidence="2">
    <location>
        <begin position="34"/>
        <end position="55"/>
    </location>
</feature>
<feature type="transmembrane region" description="Helical" evidence="2">
    <location>
        <begin position="131"/>
        <end position="152"/>
    </location>
</feature>
<feature type="transmembrane region" description="Helical" evidence="2">
    <location>
        <begin position="185"/>
        <end position="210"/>
    </location>
</feature>
<organism evidence="3 4">
    <name type="scientific">Pleurotus ostreatus (strain PC15)</name>
    <name type="common">Oyster mushroom</name>
    <dbReference type="NCBI Taxonomy" id="1137138"/>
    <lineage>
        <taxon>Eukaryota</taxon>
        <taxon>Fungi</taxon>
        <taxon>Dikarya</taxon>
        <taxon>Basidiomycota</taxon>
        <taxon>Agaricomycotina</taxon>
        <taxon>Agaricomycetes</taxon>
        <taxon>Agaricomycetidae</taxon>
        <taxon>Agaricales</taxon>
        <taxon>Pleurotineae</taxon>
        <taxon>Pleurotaceae</taxon>
        <taxon>Pleurotus</taxon>
    </lineage>
</organism>
<evidence type="ECO:0000313" key="3">
    <source>
        <dbReference type="EMBL" id="KDQ23570.1"/>
    </source>
</evidence>
<reference evidence="4" key="1">
    <citation type="journal article" date="2014" name="Proc. Natl. Acad. Sci. U.S.A.">
        <title>Extensive sampling of basidiomycete genomes demonstrates inadequacy of the white-rot/brown-rot paradigm for wood decay fungi.</title>
        <authorList>
            <person name="Riley R."/>
            <person name="Salamov A.A."/>
            <person name="Brown D.W."/>
            <person name="Nagy L.G."/>
            <person name="Floudas D."/>
            <person name="Held B.W."/>
            <person name="Levasseur A."/>
            <person name="Lombard V."/>
            <person name="Morin E."/>
            <person name="Otillar R."/>
            <person name="Lindquist E.A."/>
            <person name="Sun H."/>
            <person name="LaButti K.M."/>
            <person name="Schmutz J."/>
            <person name="Jabbour D."/>
            <person name="Luo H."/>
            <person name="Baker S.E."/>
            <person name="Pisabarro A.G."/>
            <person name="Walton J.D."/>
            <person name="Blanchette R.A."/>
            <person name="Henrissat B."/>
            <person name="Martin F."/>
            <person name="Cullen D."/>
            <person name="Hibbett D.S."/>
            <person name="Grigoriev I.V."/>
        </authorList>
    </citation>
    <scope>NUCLEOTIDE SEQUENCE [LARGE SCALE GENOMIC DNA]</scope>
    <source>
        <strain evidence="4">PC15</strain>
    </source>
</reference>
<gene>
    <name evidence="3" type="ORF">PLEOSDRAFT_1086078</name>
</gene>
<dbReference type="VEuPathDB" id="FungiDB:PLEOSDRAFT_1086078"/>
<dbReference type="InParanoid" id="A0A067N9B9"/>
<dbReference type="Proteomes" id="UP000027073">
    <property type="component" value="Unassembled WGS sequence"/>
</dbReference>
<proteinExistence type="predicted"/>
<feature type="region of interest" description="Disordered" evidence="1">
    <location>
        <begin position="217"/>
        <end position="250"/>
    </location>
</feature>
<protein>
    <recommendedName>
        <fullName evidence="5">MARVEL domain-containing protein</fullName>
    </recommendedName>
</protein>
<name>A0A067N9B9_PLEO1</name>
<sequence>MVKIWGFELSEMSFSAFGSKNMFDKRWPLRKERVILYQLAMSICLAAECSATYSLSKYEDQQTNIERLYAREHPDAQFGDIAVHNNPVIAAACVTIVFAVLVATLFGADFFFLLQFPRRVYPTWYNVAKKFLSLFITAGVLAGALFSTVVVATQEQYINGTAVTEAESRRYEEFFYRPPFVYKRWAVNIAWVVLIWIGWVATVASTIIMWKAIEHDKTHGTGPRSDIPLESTESQRALGGVIDSEKKASA</sequence>
<evidence type="ECO:0008006" key="5">
    <source>
        <dbReference type="Google" id="ProtNLM"/>
    </source>
</evidence>
<dbReference type="EMBL" id="KL198012">
    <property type="protein sequence ID" value="KDQ23570.1"/>
    <property type="molecule type" value="Genomic_DNA"/>
</dbReference>
<evidence type="ECO:0000256" key="1">
    <source>
        <dbReference type="SAM" id="MobiDB-lite"/>
    </source>
</evidence>
<keyword evidence="2" id="KW-1133">Transmembrane helix</keyword>
<dbReference type="OrthoDB" id="3596006at2759"/>
<dbReference type="HOGENOM" id="CLU_082451_0_0_1"/>
<keyword evidence="2" id="KW-0472">Membrane</keyword>
<feature type="transmembrane region" description="Helical" evidence="2">
    <location>
        <begin position="88"/>
        <end position="111"/>
    </location>
</feature>
<evidence type="ECO:0000256" key="2">
    <source>
        <dbReference type="SAM" id="Phobius"/>
    </source>
</evidence>
<dbReference type="AlphaFoldDB" id="A0A067N9B9"/>
<keyword evidence="2" id="KW-0812">Transmembrane</keyword>
<evidence type="ECO:0000313" key="4">
    <source>
        <dbReference type="Proteomes" id="UP000027073"/>
    </source>
</evidence>
<accession>A0A067N9B9</accession>